<dbReference type="CDD" id="cd05471">
    <property type="entry name" value="pepsin_like"/>
    <property type="match status" value="1"/>
</dbReference>
<name>A0A1R2CP39_9CILI</name>
<feature type="signal peptide" evidence="6">
    <location>
        <begin position="1"/>
        <end position="18"/>
    </location>
</feature>
<dbReference type="SUPFAM" id="SSF50630">
    <property type="entry name" value="Acid proteases"/>
    <property type="match status" value="1"/>
</dbReference>
<reference evidence="8 9" key="1">
    <citation type="submission" date="2016-11" db="EMBL/GenBank/DDBJ databases">
        <title>The macronuclear genome of Stentor coeruleus: a giant cell with tiny introns.</title>
        <authorList>
            <person name="Slabodnick M."/>
            <person name="Ruby J.G."/>
            <person name="Reiff S.B."/>
            <person name="Swart E.C."/>
            <person name="Gosai S."/>
            <person name="Prabakaran S."/>
            <person name="Witkowska E."/>
            <person name="Larue G.E."/>
            <person name="Fisher S."/>
            <person name="Freeman R.M."/>
            <person name="Gunawardena J."/>
            <person name="Chu W."/>
            <person name="Stover N.A."/>
            <person name="Gregory B.D."/>
            <person name="Nowacki M."/>
            <person name="Derisi J."/>
            <person name="Roy S.W."/>
            <person name="Marshall W.F."/>
            <person name="Sood P."/>
        </authorList>
    </citation>
    <scope>NUCLEOTIDE SEQUENCE [LARGE SCALE GENOMIC DNA]</scope>
    <source>
        <strain evidence="8">WM001</strain>
    </source>
</reference>
<dbReference type="InterPro" id="IPR034164">
    <property type="entry name" value="Pepsin-like_dom"/>
</dbReference>
<evidence type="ECO:0000256" key="3">
    <source>
        <dbReference type="ARBA" id="ARBA00022750"/>
    </source>
</evidence>
<evidence type="ECO:0000256" key="6">
    <source>
        <dbReference type="SAM" id="SignalP"/>
    </source>
</evidence>
<dbReference type="AlphaFoldDB" id="A0A1R2CP39"/>
<dbReference type="InterPro" id="IPR021109">
    <property type="entry name" value="Peptidase_aspartic_dom_sf"/>
</dbReference>
<dbReference type="PANTHER" id="PTHR47966">
    <property type="entry name" value="BETA-SITE APP-CLEAVING ENZYME, ISOFORM A-RELATED"/>
    <property type="match status" value="1"/>
</dbReference>
<accession>A0A1R2CP39</accession>
<evidence type="ECO:0000259" key="7">
    <source>
        <dbReference type="PROSITE" id="PS51767"/>
    </source>
</evidence>
<dbReference type="PROSITE" id="PS51767">
    <property type="entry name" value="PEPTIDASE_A1"/>
    <property type="match status" value="1"/>
</dbReference>
<keyword evidence="6" id="KW-0732">Signal</keyword>
<keyword evidence="9" id="KW-1185">Reference proteome</keyword>
<keyword evidence="3" id="KW-0064">Aspartyl protease</keyword>
<evidence type="ECO:0000256" key="5">
    <source>
        <dbReference type="SAM" id="Phobius"/>
    </source>
</evidence>
<dbReference type="PANTHER" id="PTHR47966:SF51">
    <property type="entry name" value="BETA-SITE APP-CLEAVING ENZYME, ISOFORM A-RELATED"/>
    <property type="match status" value="1"/>
</dbReference>
<dbReference type="GO" id="GO:0006508">
    <property type="term" value="P:proteolysis"/>
    <property type="evidence" value="ECO:0007669"/>
    <property type="project" value="UniProtKB-KW"/>
</dbReference>
<keyword evidence="5" id="KW-1133">Transmembrane helix</keyword>
<keyword evidence="2" id="KW-0645">Protease</keyword>
<keyword evidence="5" id="KW-0812">Transmembrane</keyword>
<dbReference type="InterPro" id="IPR001461">
    <property type="entry name" value="Aspartic_peptidase_A1"/>
</dbReference>
<keyword evidence="4" id="KW-0378">Hydrolase</keyword>
<evidence type="ECO:0000256" key="1">
    <source>
        <dbReference type="ARBA" id="ARBA00007447"/>
    </source>
</evidence>
<feature type="domain" description="Peptidase A1" evidence="7">
    <location>
        <begin position="54"/>
        <end position="380"/>
    </location>
</feature>
<comment type="similarity">
    <text evidence="1">Belongs to the peptidase A1 family.</text>
</comment>
<dbReference type="GO" id="GO:0004190">
    <property type="term" value="F:aspartic-type endopeptidase activity"/>
    <property type="evidence" value="ECO:0007669"/>
    <property type="project" value="UniProtKB-KW"/>
</dbReference>
<dbReference type="OrthoDB" id="771136at2759"/>
<comment type="caution">
    <text evidence="8">The sequence shown here is derived from an EMBL/GenBank/DDBJ whole genome shotgun (WGS) entry which is preliminary data.</text>
</comment>
<dbReference type="Pfam" id="PF00026">
    <property type="entry name" value="Asp"/>
    <property type="match status" value="1"/>
</dbReference>
<gene>
    <name evidence="8" type="ORF">SteCoe_6848</name>
</gene>
<dbReference type="PRINTS" id="PR00792">
    <property type="entry name" value="PEPSIN"/>
</dbReference>
<keyword evidence="5" id="KW-0472">Membrane</keyword>
<feature type="transmembrane region" description="Helical" evidence="5">
    <location>
        <begin position="403"/>
        <end position="430"/>
    </location>
</feature>
<organism evidence="8 9">
    <name type="scientific">Stentor coeruleus</name>
    <dbReference type="NCBI Taxonomy" id="5963"/>
    <lineage>
        <taxon>Eukaryota</taxon>
        <taxon>Sar</taxon>
        <taxon>Alveolata</taxon>
        <taxon>Ciliophora</taxon>
        <taxon>Postciliodesmatophora</taxon>
        <taxon>Heterotrichea</taxon>
        <taxon>Heterotrichida</taxon>
        <taxon>Stentoridae</taxon>
        <taxon>Stentor</taxon>
    </lineage>
</organism>
<evidence type="ECO:0000256" key="2">
    <source>
        <dbReference type="ARBA" id="ARBA00022670"/>
    </source>
</evidence>
<protein>
    <recommendedName>
        <fullName evidence="7">Peptidase A1 domain-containing protein</fullName>
    </recommendedName>
</protein>
<dbReference type="InterPro" id="IPR033121">
    <property type="entry name" value="PEPTIDASE_A1"/>
</dbReference>
<evidence type="ECO:0000313" key="9">
    <source>
        <dbReference type="Proteomes" id="UP000187209"/>
    </source>
</evidence>
<dbReference type="Gene3D" id="2.40.70.10">
    <property type="entry name" value="Acid Proteases"/>
    <property type="match status" value="2"/>
</dbReference>
<dbReference type="EMBL" id="MPUH01000096">
    <property type="protein sequence ID" value="OMJ90768.1"/>
    <property type="molecule type" value="Genomic_DNA"/>
</dbReference>
<dbReference type="Proteomes" id="UP000187209">
    <property type="component" value="Unassembled WGS sequence"/>
</dbReference>
<proteinExistence type="inferred from homology"/>
<evidence type="ECO:0000313" key="8">
    <source>
        <dbReference type="EMBL" id="OMJ90768.1"/>
    </source>
</evidence>
<sequence length="453" mass="49843">MELLTLLLLSSVSGLVHEIHPYPELEESFDSAPILTVTPVLKDLIVKSSGDAYYTVVVTLGNPGKDFTLLIDTASKVSWVQGPKCETKVDGKTTSCFKVKNYYDPNKSKNSTIIYNTTVYTDEYGNMASGPLYRDYFTIGGFQVMGYFAAANNISSKLPLSGVDGILGLAYQPIGKGPQSILNLLKINNFIPSATFGLFLADTHFMSGIDSKLTLGGANFSYTNTTSAMLPVTVTAGSSANNFWQFQAHNIDFGNINLANNTMVTIDTTDYAVVVPPSVYSVIWQVLKSTGFEMKGLMPSIRCSSANITSLPSFYIAVNWTTYITIPSYRWLRFEKLEGVNTTCYAYILNSTDNNFYLGDSLLKHYYTEFSIDFQTLTFLNPYNPPPVNITIKKSSSDDDNDLAGWAIALIVIFSVVGVLAIGAIVWFIIKRRKHSSDESQVGKSLQEVSLHA</sequence>
<feature type="chain" id="PRO_5012548648" description="Peptidase A1 domain-containing protein" evidence="6">
    <location>
        <begin position="19"/>
        <end position="453"/>
    </location>
</feature>
<dbReference type="CDD" id="cd12087">
    <property type="entry name" value="TM_EGFR-like"/>
    <property type="match status" value="1"/>
</dbReference>
<evidence type="ECO:0000256" key="4">
    <source>
        <dbReference type="ARBA" id="ARBA00022801"/>
    </source>
</evidence>